<dbReference type="EMBL" id="JASNJE010000009">
    <property type="protein sequence ID" value="MDK3073415.1"/>
    <property type="molecule type" value="Genomic_DNA"/>
</dbReference>
<reference evidence="2 3" key="1">
    <citation type="submission" date="2023-05" db="EMBL/GenBank/DDBJ databases">
        <title>Sedimentitalea sp. nov. JM2-8.</title>
        <authorList>
            <person name="Huang J."/>
        </authorList>
    </citation>
    <scope>NUCLEOTIDE SEQUENCE [LARGE SCALE GENOMIC DNA]</scope>
    <source>
        <strain evidence="2 3">JM2-8</strain>
    </source>
</reference>
<evidence type="ECO:0000313" key="3">
    <source>
        <dbReference type="Proteomes" id="UP001227126"/>
    </source>
</evidence>
<dbReference type="EC" id="2.3.1.-" evidence="2"/>
<dbReference type="InterPro" id="IPR016181">
    <property type="entry name" value="Acyl_CoA_acyltransferase"/>
</dbReference>
<dbReference type="Proteomes" id="UP001227126">
    <property type="component" value="Unassembled WGS sequence"/>
</dbReference>
<sequence>MAATHAAAFTQARPWSAAEFATLAADRFCHVAGDVRSFALFRVIADETELLTIATHPEHQRSGLGRDRMDLWRLGAVALGARRAFLDVAADNAPALSLYAACGFDRCGLRRGYYARPAGPPADAVLMTRDLPPSPHP</sequence>
<evidence type="ECO:0000313" key="2">
    <source>
        <dbReference type="EMBL" id="MDK3073415.1"/>
    </source>
</evidence>
<keyword evidence="3" id="KW-1185">Reference proteome</keyword>
<proteinExistence type="predicted"/>
<evidence type="ECO:0000259" key="1">
    <source>
        <dbReference type="PROSITE" id="PS51186"/>
    </source>
</evidence>
<dbReference type="Pfam" id="PF00583">
    <property type="entry name" value="Acetyltransf_1"/>
    <property type="match status" value="1"/>
</dbReference>
<dbReference type="InterPro" id="IPR000182">
    <property type="entry name" value="GNAT_dom"/>
</dbReference>
<gene>
    <name evidence="2" type="ORF">QO034_09860</name>
</gene>
<comment type="caution">
    <text evidence="2">The sequence shown here is derived from an EMBL/GenBank/DDBJ whole genome shotgun (WGS) entry which is preliminary data.</text>
</comment>
<feature type="domain" description="N-acetyltransferase" evidence="1">
    <location>
        <begin position="1"/>
        <end position="132"/>
    </location>
</feature>
<keyword evidence="2" id="KW-0012">Acyltransferase</keyword>
<keyword evidence="2" id="KW-0808">Transferase</keyword>
<protein>
    <submittedName>
        <fullName evidence="2">GNAT family N-acetyltransferase</fullName>
        <ecNumber evidence="2">2.3.1.-</ecNumber>
    </submittedName>
</protein>
<name>A0ABT7FEK7_9RHOB</name>
<dbReference type="SUPFAM" id="SSF55729">
    <property type="entry name" value="Acyl-CoA N-acyltransferases (Nat)"/>
    <property type="match status" value="1"/>
</dbReference>
<dbReference type="PROSITE" id="PS51186">
    <property type="entry name" value="GNAT"/>
    <property type="match status" value="1"/>
</dbReference>
<dbReference type="Gene3D" id="3.40.630.30">
    <property type="match status" value="1"/>
</dbReference>
<organism evidence="2 3">
    <name type="scientific">Sedimentitalea xiamensis</name>
    <dbReference type="NCBI Taxonomy" id="3050037"/>
    <lineage>
        <taxon>Bacteria</taxon>
        <taxon>Pseudomonadati</taxon>
        <taxon>Pseudomonadota</taxon>
        <taxon>Alphaproteobacteria</taxon>
        <taxon>Rhodobacterales</taxon>
        <taxon>Paracoccaceae</taxon>
        <taxon>Sedimentitalea</taxon>
    </lineage>
</organism>
<dbReference type="GO" id="GO:0016746">
    <property type="term" value="F:acyltransferase activity"/>
    <property type="evidence" value="ECO:0007669"/>
    <property type="project" value="UniProtKB-KW"/>
</dbReference>
<accession>A0ABT7FEK7</accession>